<organism evidence="2 3">
    <name type="scientific">Galdieria partita</name>
    <dbReference type="NCBI Taxonomy" id="83374"/>
    <lineage>
        <taxon>Eukaryota</taxon>
        <taxon>Rhodophyta</taxon>
        <taxon>Bangiophyceae</taxon>
        <taxon>Galdieriales</taxon>
        <taxon>Galdieriaceae</taxon>
        <taxon>Galdieria</taxon>
    </lineage>
</organism>
<gene>
    <name evidence="2" type="ORF">GpartN1_g702.t1</name>
</gene>
<keyword evidence="3" id="KW-1185">Reference proteome</keyword>
<accession>A0A9C7PS92</accession>
<dbReference type="Pfam" id="PF00400">
    <property type="entry name" value="WD40"/>
    <property type="match status" value="2"/>
</dbReference>
<name>A0A9C7PS92_9RHOD</name>
<evidence type="ECO:0000313" key="2">
    <source>
        <dbReference type="EMBL" id="GJQ08911.1"/>
    </source>
</evidence>
<dbReference type="PROSITE" id="PS50294">
    <property type="entry name" value="WD_REPEATS_REGION"/>
    <property type="match status" value="1"/>
</dbReference>
<evidence type="ECO:0000313" key="3">
    <source>
        <dbReference type="Proteomes" id="UP001061958"/>
    </source>
</evidence>
<sequence>MDHLVVGTCEGFLIGYDIDTSFQPTDNTQTHCTLRYAYAAHEQSIRCVAGSFPILASASVDESIKVYQLDQLQELVTLYDLQVPVNSVDIQPQTGLLGGGEEGKVFYYPYARWSKPKYLKGHMGNVHSVSLHPTGKICLSVARDKCLKLWKTNGESVCSLELPEEAMIVRWTKDGQGWMIATQTNFAVHSLQSGLIQQWEYPSRLTGLCALTNDVFVVGGMDGYVRLYKMGENKPIQTYKVDGGSLVKGVGVGRDGFIYSLSSKGVLEARSMQGAYRWIEQLPKTYRPTAFHVTSIPA</sequence>
<keyword evidence="1" id="KW-0853">WD repeat</keyword>
<reference evidence="2" key="2">
    <citation type="submission" date="2022-01" db="EMBL/GenBank/DDBJ databases">
        <authorList>
            <person name="Hirooka S."/>
            <person name="Miyagishima S.Y."/>
        </authorList>
    </citation>
    <scope>NUCLEOTIDE SEQUENCE</scope>
    <source>
        <strain evidence="2">NBRC 102759</strain>
    </source>
</reference>
<dbReference type="Gene3D" id="2.130.10.10">
    <property type="entry name" value="YVTN repeat-like/Quinoprotein amine dehydrogenase"/>
    <property type="match status" value="1"/>
</dbReference>
<dbReference type="AlphaFoldDB" id="A0A9C7PS92"/>
<dbReference type="SMART" id="SM00320">
    <property type="entry name" value="WD40"/>
    <property type="match status" value="4"/>
</dbReference>
<feature type="repeat" description="WD" evidence="1">
    <location>
        <begin position="119"/>
        <end position="151"/>
    </location>
</feature>
<reference evidence="2" key="1">
    <citation type="journal article" date="2022" name="Proc. Natl. Acad. Sci. U.S.A.">
        <title>Life cycle and functional genomics of the unicellular red alga Galdieria for elucidating algal and plant evolution and industrial use.</title>
        <authorList>
            <person name="Hirooka S."/>
            <person name="Itabashi T."/>
            <person name="Ichinose T.M."/>
            <person name="Onuma R."/>
            <person name="Fujiwara T."/>
            <person name="Yamashita S."/>
            <person name="Jong L.W."/>
            <person name="Tomita R."/>
            <person name="Iwane A.H."/>
            <person name="Miyagishima S.Y."/>
        </authorList>
    </citation>
    <scope>NUCLEOTIDE SEQUENCE</scope>
    <source>
        <strain evidence="2">NBRC 102759</strain>
    </source>
</reference>
<protein>
    <submittedName>
        <fullName evidence="2">Uncharacterized protein</fullName>
    </submittedName>
</protein>
<dbReference type="InterPro" id="IPR036322">
    <property type="entry name" value="WD40_repeat_dom_sf"/>
</dbReference>
<dbReference type="PANTHER" id="PTHR44675:SF1">
    <property type="entry name" value="P21-ACTIVATED PROTEIN KINASE-INTERACTING PROTEIN 1"/>
    <property type="match status" value="1"/>
</dbReference>
<dbReference type="InterPro" id="IPR015943">
    <property type="entry name" value="WD40/YVTN_repeat-like_dom_sf"/>
</dbReference>
<dbReference type="Proteomes" id="UP001061958">
    <property type="component" value="Unassembled WGS sequence"/>
</dbReference>
<dbReference type="PANTHER" id="PTHR44675">
    <property type="entry name" value="PAK1 INTERACTING PROTEIN 1"/>
    <property type="match status" value="1"/>
</dbReference>
<evidence type="ECO:0000256" key="1">
    <source>
        <dbReference type="PROSITE-ProRule" id="PRU00221"/>
    </source>
</evidence>
<proteinExistence type="predicted"/>
<dbReference type="SUPFAM" id="SSF50978">
    <property type="entry name" value="WD40 repeat-like"/>
    <property type="match status" value="1"/>
</dbReference>
<dbReference type="InterPro" id="IPR051959">
    <property type="entry name" value="PAK1-Kinase_Regulator"/>
</dbReference>
<dbReference type="OrthoDB" id="308449at2759"/>
<dbReference type="EMBL" id="BQMJ01000005">
    <property type="protein sequence ID" value="GJQ08911.1"/>
    <property type="molecule type" value="Genomic_DNA"/>
</dbReference>
<dbReference type="InterPro" id="IPR001680">
    <property type="entry name" value="WD40_rpt"/>
</dbReference>
<comment type="caution">
    <text evidence="2">The sequence shown here is derived from an EMBL/GenBank/DDBJ whole genome shotgun (WGS) entry which is preliminary data.</text>
</comment>
<dbReference type="PROSITE" id="PS50082">
    <property type="entry name" value="WD_REPEATS_2"/>
    <property type="match status" value="1"/>
</dbReference>